<dbReference type="PANTHER" id="PTHR34352:SF1">
    <property type="entry name" value="PROTEIN YHFA"/>
    <property type="match status" value="1"/>
</dbReference>
<organism evidence="1 2">
    <name type="scientific">Winmispira thermophila (strain ATCC 49972 / DSM 6192 / RI 19.B1)</name>
    <name type="common">Spirochaeta thermophila</name>
    <dbReference type="NCBI Taxonomy" id="665571"/>
    <lineage>
        <taxon>Bacteria</taxon>
        <taxon>Pseudomonadati</taxon>
        <taxon>Spirochaetota</taxon>
        <taxon>Spirochaetia</taxon>
        <taxon>Winmispirales</taxon>
        <taxon>Winmispiraceae</taxon>
        <taxon>Winmispira</taxon>
    </lineage>
</organism>
<evidence type="ECO:0000313" key="2">
    <source>
        <dbReference type="Proteomes" id="UP000001296"/>
    </source>
</evidence>
<dbReference type="KEGG" id="sta:STHERM_c01640"/>
<accession>E0RNE0</accession>
<reference key="1">
    <citation type="submission" date="2009-08" db="EMBL/GenBank/DDBJ databases">
        <title>The genome sequence of Spirochaeta thermophila DSM6192.</title>
        <authorList>
            <person name="Angelov A."/>
            <person name="Mientus M."/>
            <person name="Wittenberg S."/>
            <person name="Lehmann R."/>
            <person name="Liesegang H."/>
            <person name="Daniel R."/>
            <person name="Liebl W."/>
        </authorList>
    </citation>
    <scope>NUCLEOTIDE SEQUENCE</scope>
    <source>
        <strain>DSM 6192</strain>
    </source>
</reference>
<dbReference type="SUPFAM" id="SSF82784">
    <property type="entry name" value="OsmC-like"/>
    <property type="match status" value="1"/>
</dbReference>
<proteinExistence type="predicted"/>
<evidence type="ECO:0000313" key="1">
    <source>
        <dbReference type="EMBL" id="ADN01140.1"/>
    </source>
</evidence>
<gene>
    <name evidence="1" type="ordered locus">STHERM_c01640</name>
</gene>
<dbReference type="EMBL" id="CP001698">
    <property type="protein sequence ID" value="ADN01140.1"/>
    <property type="molecule type" value="Genomic_DNA"/>
</dbReference>
<reference evidence="1 2" key="2">
    <citation type="journal article" date="2010" name="J. Bacteriol.">
        <title>Genome sequence of the polysaccharide-degrading, thermophilic anaerobe Spirochaeta thermophila DSM 6192.</title>
        <authorList>
            <person name="Angelov A."/>
            <person name="Liebl S."/>
            <person name="Ballschmiter M."/>
            <person name="Bomeke M."/>
            <person name="Lehmann R."/>
            <person name="Liesegang H."/>
            <person name="Daniel R."/>
            <person name="Liebl W."/>
        </authorList>
    </citation>
    <scope>NUCLEOTIDE SEQUENCE [LARGE SCALE GENOMIC DNA]</scope>
    <source>
        <strain evidence="2">ATCC 49972 / DSM 6192 / RI 19.B1</strain>
    </source>
</reference>
<dbReference type="Pfam" id="PF02566">
    <property type="entry name" value="OsmC"/>
    <property type="match status" value="1"/>
</dbReference>
<dbReference type="InterPro" id="IPR003718">
    <property type="entry name" value="OsmC/Ohr_fam"/>
</dbReference>
<dbReference type="HOGENOM" id="CLU_114057_1_0_12"/>
<dbReference type="eggNOG" id="COG1765">
    <property type="taxonomic scope" value="Bacteria"/>
</dbReference>
<dbReference type="AlphaFoldDB" id="E0RNE0"/>
<name>E0RNE0_WINT6</name>
<protein>
    <recommendedName>
        <fullName evidence="3">OsmC family protein</fullName>
    </recommendedName>
</protein>
<dbReference type="RefSeq" id="WP_013312981.1">
    <property type="nucleotide sequence ID" value="NC_014484.1"/>
</dbReference>
<dbReference type="PANTHER" id="PTHR34352">
    <property type="entry name" value="PROTEIN YHFA"/>
    <property type="match status" value="1"/>
</dbReference>
<dbReference type="PaxDb" id="665571-STHERM_c01640"/>
<sequence>MAAKVTARHTGDMAFDVEVDGHTLTVDAHPEFGGKDAGPRPKNLLLAGLAGCTGMDVVSILGKMRMPYDSFTLHIEADLSEEHPKVFTRIHLVYAFTGDALDREKIEKAVRLSQEKYCGVSAMLGKTARITYEIRLDG</sequence>
<dbReference type="Gene3D" id="3.30.300.20">
    <property type="match status" value="1"/>
</dbReference>
<dbReference type="InterPro" id="IPR036102">
    <property type="entry name" value="OsmC/Ohrsf"/>
</dbReference>
<evidence type="ECO:0008006" key="3">
    <source>
        <dbReference type="Google" id="ProtNLM"/>
    </source>
</evidence>
<dbReference type="Proteomes" id="UP000001296">
    <property type="component" value="Chromosome"/>
</dbReference>
<dbReference type="InterPro" id="IPR015946">
    <property type="entry name" value="KH_dom-like_a/b"/>
</dbReference>